<evidence type="ECO:0000256" key="1">
    <source>
        <dbReference type="ARBA" id="ARBA00011073"/>
    </source>
</evidence>
<dbReference type="InterPro" id="IPR000209">
    <property type="entry name" value="Peptidase_S8/S53_dom"/>
</dbReference>
<feature type="active site" description="Charge relay system" evidence="5">
    <location>
        <position position="684"/>
    </location>
</feature>
<feature type="region of interest" description="Disordered" evidence="6">
    <location>
        <begin position="550"/>
        <end position="573"/>
    </location>
</feature>
<evidence type="ECO:0000256" key="3">
    <source>
        <dbReference type="ARBA" id="ARBA00022801"/>
    </source>
</evidence>
<dbReference type="InterPro" id="IPR015500">
    <property type="entry name" value="Peptidase_S8_subtilisin-rel"/>
</dbReference>
<organism evidence="9 10">
    <name type="scientific">Phialocephala subalpina</name>
    <dbReference type="NCBI Taxonomy" id="576137"/>
    <lineage>
        <taxon>Eukaryota</taxon>
        <taxon>Fungi</taxon>
        <taxon>Dikarya</taxon>
        <taxon>Ascomycota</taxon>
        <taxon>Pezizomycotina</taxon>
        <taxon>Leotiomycetes</taxon>
        <taxon>Helotiales</taxon>
        <taxon>Mollisiaceae</taxon>
        <taxon>Phialocephala</taxon>
        <taxon>Phialocephala fortinii species complex</taxon>
    </lineage>
</organism>
<dbReference type="Gene3D" id="1.10.510.10">
    <property type="entry name" value="Transferase(Phosphotransferase) domain 1"/>
    <property type="match status" value="1"/>
</dbReference>
<keyword evidence="4 5" id="KW-0720">Serine protease</keyword>
<evidence type="ECO:0000313" key="9">
    <source>
        <dbReference type="EMBL" id="CZR68611.1"/>
    </source>
</evidence>
<dbReference type="GO" id="GO:0006508">
    <property type="term" value="P:proteolysis"/>
    <property type="evidence" value="ECO:0007669"/>
    <property type="project" value="UniProtKB-KW"/>
</dbReference>
<dbReference type="InterPro" id="IPR056002">
    <property type="entry name" value="DUF7580"/>
</dbReference>
<evidence type="ECO:0000256" key="6">
    <source>
        <dbReference type="SAM" id="MobiDB-lite"/>
    </source>
</evidence>
<dbReference type="PANTHER" id="PTHR43806:SF11">
    <property type="entry name" value="CEREVISIN-RELATED"/>
    <property type="match status" value="1"/>
</dbReference>
<dbReference type="InterPro" id="IPR050131">
    <property type="entry name" value="Peptidase_S8_subtilisin-like"/>
</dbReference>
<feature type="active site" description="Charge relay system" evidence="5">
    <location>
        <position position="840"/>
    </location>
</feature>
<keyword evidence="10" id="KW-1185">Reference proteome</keyword>
<dbReference type="CDD" id="cd00306">
    <property type="entry name" value="Peptidases_S8_S53"/>
    <property type="match status" value="1"/>
</dbReference>
<feature type="domain" description="Peptidase S8/S53" evidence="7">
    <location>
        <begin position="639"/>
        <end position="866"/>
    </location>
</feature>
<dbReference type="InterPro" id="IPR023828">
    <property type="entry name" value="Peptidase_S8_Ser-AS"/>
</dbReference>
<dbReference type="Gene3D" id="3.40.50.200">
    <property type="entry name" value="Peptidase S8/S53 domain"/>
    <property type="match status" value="1"/>
</dbReference>
<dbReference type="Pfam" id="PF00082">
    <property type="entry name" value="Peptidase_S8"/>
    <property type="match status" value="1"/>
</dbReference>
<dbReference type="PROSITE" id="PS51892">
    <property type="entry name" value="SUBTILASE"/>
    <property type="match status" value="1"/>
</dbReference>
<accession>A0A1L7XUA3</accession>
<evidence type="ECO:0000256" key="2">
    <source>
        <dbReference type="ARBA" id="ARBA00022670"/>
    </source>
</evidence>
<dbReference type="Pfam" id="PF24476">
    <property type="entry name" value="DUF7580"/>
    <property type="match status" value="1"/>
</dbReference>
<proteinExistence type="inferred from homology"/>
<dbReference type="OrthoDB" id="3565018at2759"/>
<comment type="similarity">
    <text evidence="1 5">Belongs to the peptidase S8 family.</text>
</comment>
<dbReference type="SUPFAM" id="SSF52743">
    <property type="entry name" value="Subtilisin-like"/>
    <property type="match status" value="1"/>
</dbReference>
<keyword evidence="3 5" id="KW-0378">Hydrolase</keyword>
<name>A0A1L7XUA3_9HELO</name>
<dbReference type="Proteomes" id="UP000184330">
    <property type="component" value="Unassembled WGS sequence"/>
</dbReference>
<dbReference type="EMBL" id="FJOG01000057">
    <property type="protein sequence ID" value="CZR68611.1"/>
    <property type="molecule type" value="Genomic_DNA"/>
</dbReference>
<reference evidence="9 10" key="1">
    <citation type="submission" date="2016-03" db="EMBL/GenBank/DDBJ databases">
        <authorList>
            <person name="Ploux O."/>
        </authorList>
    </citation>
    <scope>NUCLEOTIDE SEQUENCE [LARGE SCALE GENOMIC DNA]</scope>
    <source>
        <strain evidence="9 10">UAMH 11012</strain>
    </source>
</reference>
<dbReference type="AlphaFoldDB" id="A0A1L7XUA3"/>
<evidence type="ECO:0000313" key="10">
    <source>
        <dbReference type="Proteomes" id="UP000184330"/>
    </source>
</evidence>
<dbReference type="PRINTS" id="PR00723">
    <property type="entry name" value="SUBTILISIN"/>
</dbReference>
<evidence type="ECO:0000259" key="8">
    <source>
        <dbReference type="Pfam" id="PF24476"/>
    </source>
</evidence>
<dbReference type="GO" id="GO:0004252">
    <property type="term" value="F:serine-type endopeptidase activity"/>
    <property type="evidence" value="ECO:0007669"/>
    <property type="project" value="UniProtKB-UniRule"/>
</dbReference>
<sequence>MWRLELLGRVVPAFGALTKEFIDGDNQDANLSQDAEDCYSDIVNIGQALSVSRGEWASGLRDEEVTRLLAALDSRFPTRWMPFPFTTATRQNDRERFQMLNDLANSIESHDLGGYDECLELPSQTGERRKRYLELMGRDVSLFHKNEMKNDEKRGKFLKRVKEANQHLSVVYYRNISGQDAEEFSLSHHPSHGMKELANRVYHLLERHWKCHCSQRAAREARLSLIRHRQLGPKLSSQEVTRQDYIPAKFEVLLPVCKDSIEWKVTDVEVIKKTRSQAIATATRHSINNDICQLLLDSEGFRVNFLAERDGLWHLTPELLEGIDHHTTMESLHQLLGDGIAISDISKYTPREKLVLCYTLANSMLFLYPGSWFQTAWSSNRVYFVRHVSSATSSVLTFPYLSVELRQAQKVPKNPPHHMQCHSHPVILALGIIFLEIATGARFTRRSHDQEEWKQCNSDCQQAWQQLQELEKQSERDRSKRVSPALKKAIRSCLKLEPPADLLSNTLSEEGPIRLYILSCIVQPLALELRDGYKVRLEELHDALVPEKDVENLNESGEQRLGSTRRRPSSTAGDLALATIREDAQPTFSERRELCLLGDREQPVDENKKSTAKKWFAWHDDALCRINGELRKSGVSNAKRVKIAILDSGVDLSPDHKNMYDFEPKMVYRNWIEQDSIWNDDVGHGTHLAVLLRKIAPNAVVHVARVFKNKQKVENAAERIAEAIRYAVDEWQVDIIVMSFGFERIHETLYQAIKHAAYKDVLMFAAASNDGKNRPGGVAWPANEPEVICVHSGDGYGSPSGFTPSPKENMKIMVLGECVSSAWPQKLNQPGDHKHMSGTSCAAPIAAGIAAVILDYARGFLTQEEWENLRRVRSVRRMFAELKDPDNTTGYWWIKHWGLFDPNRDEPWIQGEIRGFFS</sequence>
<keyword evidence="2 5" id="KW-0645">Protease</keyword>
<feature type="domain" description="DUF7580" evidence="8">
    <location>
        <begin position="192"/>
        <end position="530"/>
    </location>
</feature>
<evidence type="ECO:0000256" key="5">
    <source>
        <dbReference type="PROSITE-ProRule" id="PRU01240"/>
    </source>
</evidence>
<dbReference type="InterPro" id="IPR036852">
    <property type="entry name" value="Peptidase_S8/S53_dom_sf"/>
</dbReference>
<evidence type="ECO:0000259" key="7">
    <source>
        <dbReference type="Pfam" id="PF00082"/>
    </source>
</evidence>
<gene>
    <name evidence="9" type="ORF">PAC_18510</name>
</gene>
<protein>
    <submittedName>
        <fullName evidence="9">Uncharacterized protein</fullName>
    </submittedName>
</protein>
<evidence type="ECO:0000256" key="4">
    <source>
        <dbReference type="ARBA" id="ARBA00022825"/>
    </source>
</evidence>
<dbReference type="PROSITE" id="PS00138">
    <property type="entry name" value="SUBTILASE_SER"/>
    <property type="match status" value="1"/>
</dbReference>
<feature type="active site" description="Charge relay system" evidence="5">
    <location>
        <position position="647"/>
    </location>
</feature>
<dbReference type="PANTHER" id="PTHR43806">
    <property type="entry name" value="PEPTIDASE S8"/>
    <property type="match status" value="1"/>
</dbReference>